<dbReference type="InterPro" id="IPR053016">
    <property type="entry name" value="CTF18-RFC_complex"/>
</dbReference>
<evidence type="ECO:0000313" key="4">
    <source>
        <dbReference type="Proteomes" id="UP000663832"/>
    </source>
</evidence>
<dbReference type="PANTHER" id="PTHR46765">
    <property type="entry name" value="P-LOOP CONTAINING NUCLEOSIDE TRIPHOSPHATE HYDROLASES SUPERFAMILY PROTEIN"/>
    <property type="match status" value="1"/>
</dbReference>
<dbReference type="PANTHER" id="PTHR46765:SF1">
    <property type="entry name" value="P-LOOP CONTAINING NUCLEOSIDE TRIPHOSPHATE HYDROLASES SUPERFAMILY PROTEIN"/>
    <property type="match status" value="1"/>
</dbReference>
<gene>
    <name evidence="3" type="ORF">QVE165_LOCUS23056</name>
</gene>
<proteinExistence type="predicted"/>
<dbReference type="Gene3D" id="3.40.50.300">
    <property type="entry name" value="P-loop containing nucleotide triphosphate hydrolases"/>
    <property type="match status" value="1"/>
</dbReference>
<accession>A0A814SSC8</accession>
<organism evidence="3 4">
    <name type="scientific">Adineta steineri</name>
    <dbReference type="NCBI Taxonomy" id="433720"/>
    <lineage>
        <taxon>Eukaryota</taxon>
        <taxon>Metazoa</taxon>
        <taxon>Spiralia</taxon>
        <taxon>Gnathifera</taxon>
        <taxon>Rotifera</taxon>
        <taxon>Eurotatoria</taxon>
        <taxon>Bdelloidea</taxon>
        <taxon>Adinetida</taxon>
        <taxon>Adinetidae</taxon>
        <taxon>Adineta</taxon>
    </lineage>
</organism>
<comment type="caution">
    <text evidence="3">The sequence shown here is derived from an EMBL/GenBank/DDBJ whole genome shotgun (WGS) entry which is preliminary data.</text>
</comment>
<dbReference type="InterPro" id="IPR027417">
    <property type="entry name" value="P-loop_NTPase"/>
</dbReference>
<dbReference type="OrthoDB" id="10037967at2759"/>
<dbReference type="EMBL" id="CAJNOM010000154">
    <property type="protein sequence ID" value="CAF1151707.1"/>
    <property type="molecule type" value="Genomic_DNA"/>
</dbReference>
<dbReference type="Proteomes" id="UP000663832">
    <property type="component" value="Unassembled WGS sequence"/>
</dbReference>
<keyword evidence="4" id="KW-1185">Reference proteome</keyword>
<evidence type="ECO:0000313" key="3">
    <source>
        <dbReference type="EMBL" id="CAF1151707.1"/>
    </source>
</evidence>
<protein>
    <submittedName>
        <fullName evidence="3">Uncharacterized protein</fullName>
    </submittedName>
</protein>
<evidence type="ECO:0000256" key="2">
    <source>
        <dbReference type="ARBA" id="ARBA00023242"/>
    </source>
</evidence>
<comment type="subcellular location">
    <subcellularLocation>
        <location evidence="1">Nucleus</location>
    </subcellularLocation>
</comment>
<evidence type="ECO:0000256" key="1">
    <source>
        <dbReference type="ARBA" id="ARBA00004123"/>
    </source>
</evidence>
<dbReference type="AlphaFoldDB" id="A0A814SSC8"/>
<sequence>MDHQFKVDNKDLNYKQKTSSFDLVECKKRLFDEDNVTQKENEIIEIKERSSIKKQKIISTRYHCQIPNEPFVVLTSHRNERYYLLVRDDDDDCFKFSLNNGNKTSLLKVSVDEILEKNIRAELEEITKTIDNPSTITIENENHSTLSTINEYTDELWVEKFAPRAFCDLLSDIGINRTLLEWLNLWQY</sequence>
<reference evidence="3" key="1">
    <citation type="submission" date="2021-02" db="EMBL/GenBank/DDBJ databases">
        <authorList>
            <person name="Nowell W R."/>
        </authorList>
    </citation>
    <scope>NUCLEOTIDE SEQUENCE</scope>
</reference>
<dbReference type="GO" id="GO:0005634">
    <property type="term" value="C:nucleus"/>
    <property type="evidence" value="ECO:0007669"/>
    <property type="project" value="UniProtKB-SubCell"/>
</dbReference>
<keyword evidence="2" id="KW-0539">Nucleus</keyword>
<name>A0A814SSC8_9BILA</name>